<feature type="chain" id="PRO_5020647753" description="Lipocalin-like domain-containing protein" evidence="1">
    <location>
        <begin position="19"/>
        <end position="134"/>
    </location>
</feature>
<dbReference type="EMBL" id="SRYJ01000036">
    <property type="protein sequence ID" value="TGY68717.1"/>
    <property type="molecule type" value="Genomic_DNA"/>
</dbReference>
<evidence type="ECO:0008006" key="4">
    <source>
        <dbReference type="Google" id="ProtNLM"/>
    </source>
</evidence>
<gene>
    <name evidence="2" type="ORF">E5339_15195</name>
</gene>
<dbReference type="Proteomes" id="UP000310760">
    <property type="component" value="Unassembled WGS sequence"/>
</dbReference>
<sequence>MKTIQVIILFSLSLILFSCDNENTETFDLSIESLKQTRWAGTFEDSFMEGSETVTRTFEAGIIFVSDDGGDCSLDTAVEPFKYTVNEKVLTIQSNSLFKGSWLLVNQSKDRMVLEKGTGGEGAYKAILTLTKTN</sequence>
<dbReference type="RefSeq" id="WP_135952221.1">
    <property type="nucleotide sequence ID" value="NZ_CAJUNV010000021.1"/>
</dbReference>
<accession>A0A4S2FIK8</accession>
<name>A0A4S2FIK8_9BACT</name>
<feature type="signal peptide" evidence="1">
    <location>
        <begin position="1"/>
        <end position="18"/>
    </location>
</feature>
<evidence type="ECO:0000313" key="3">
    <source>
        <dbReference type="Proteomes" id="UP000310760"/>
    </source>
</evidence>
<organism evidence="2 3">
    <name type="scientific">Phocaeicola sartorii</name>
    <dbReference type="NCBI Taxonomy" id="671267"/>
    <lineage>
        <taxon>Bacteria</taxon>
        <taxon>Pseudomonadati</taxon>
        <taxon>Bacteroidota</taxon>
        <taxon>Bacteroidia</taxon>
        <taxon>Bacteroidales</taxon>
        <taxon>Bacteroidaceae</taxon>
        <taxon>Phocaeicola</taxon>
    </lineage>
</organism>
<evidence type="ECO:0000256" key="1">
    <source>
        <dbReference type="SAM" id="SignalP"/>
    </source>
</evidence>
<keyword evidence="1" id="KW-0732">Signal</keyword>
<evidence type="ECO:0000313" key="2">
    <source>
        <dbReference type="EMBL" id="TGY68717.1"/>
    </source>
</evidence>
<comment type="caution">
    <text evidence="2">The sequence shown here is derived from an EMBL/GenBank/DDBJ whole genome shotgun (WGS) entry which is preliminary data.</text>
</comment>
<protein>
    <recommendedName>
        <fullName evidence="4">Lipocalin-like domain-containing protein</fullName>
    </recommendedName>
</protein>
<proteinExistence type="predicted"/>
<reference evidence="2 3" key="1">
    <citation type="submission" date="2019-04" db="EMBL/GenBank/DDBJ databases">
        <title>Microbes associate with the intestines of laboratory mice.</title>
        <authorList>
            <person name="Navarre W."/>
            <person name="Wong E."/>
            <person name="Huang K."/>
            <person name="Tropini C."/>
            <person name="Ng K."/>
            <person name="Yu B."/>
        </authorList>
    </citation>
    <scope>NUCLEOTIDE SEQUENCE [LARGE SCALE GENOMIC DNA]</scope>
    <source>
        <strain evidence="2 3">NM22_B1</strain>
    </source>
</reference>
<dbReference type="AlphaFoldDB" id="A0A4S2FIK8"/>
<dbReference type="PROSITE" id="PS51257">
    <property type="entry name" value="PROKAR_LIPOPROTEIN"/>
    <property type="match status" value="1"/>
</dbReference>